<dbReference type="KEGG" id="eio:H9L01_00725"/>
<name>A0A7G9RZA8_9FIRM</name>
<dbReference type="RefSeq" id="WP_187534053.1">
    <property type="nucleotide sequence ID" value="NZ_CBCSHU010000009.1"/>
</dbReference>
<dbReference type="EMBL" id="CP060715">
    <property type="protein sequence ID" value="QNN60933.1"/>
    <property type="molecule type" value="Genomic_DNA"/>
</dbReference>
<proteinExistence type="predicted"/>
<gene>
    <name evidence="1" type="ORF">H9L01_00725</name>
</gene>
<organism evidence="1 2">
    <name type="scientific">Erysipelothrix inopinata</name>
    <dbReference type="NCBI Taxonomy" id="225084"/>
    <lineage>
        <taxon>Bacteria</taxon>
        <taxon>Bacillati</taxon>
        <taxon>Bacillota</taxon>
        <taxon>Erysipelotrichia</taxon>
        <taxon>Erysipelotrichales</taxon>
        <taxon>Erysipelotrichaceae</taxon>
        <taxon>Erysipelothrix</taxon>
    </lineage>
</organism>
<evidence type="ECO:0000313" key="1">
    <source>
        <dbReference type="EMBL" id="QNN60933.1"/>
    </source>
</evidence>
<dbReference type="AlphaFoldDB" id="A0A7G9RZA8"/>
<dbReference type="Gene3D" id="3.90.1720.10">
    <property type="entry name" value="endopeptidase domain like (from Nostoc punctiforme)"/>
    <property type="match status" value="1"/>
</dbReference>
<evidence type="ECO:0000313" key="2">
    <source>
        <dbReference type="Proteomes" id="UP000515928"/>
    </source>
</evidence>
<dbReference type="InterPro" id="IPR038765">
    <property type="entry name" value="Papain-like_cys_pep_sf"/>
</dbReference>
<keyword evidence="2" id="KW-1185">Reference proteome</keyword>
<accession>A0A7G9RZA8</accession>
<sequence>MKQEKSVYVVLSDTGSLLTKTIKVFTRAPYNHVSISFDPELKQLYSFGRKTPNNPFSGGFVVENIDRGTFKKFHKTQCLVLKTKVDASSHQLLKERVASFVENEEKYHYNFIGLIGVLFKRRISRKNGYYCSHFVAETFEHANLLDGSTPPFLVKPYDFTQMLGLSPVYEGLLKEYETC</sequence>
<dbReference type="Proteomes" id="UP000515928">
    <property type="component" value="Chromosome"/>
</dbReference>
<dbReference type="SUPFAM" id="SSF54001">
    <property type="entry name" value="Cysteine proteinases"/>
    <property type="match status" value="1"/>
</dbReference>
<reference evidence="1 2" key="1">
    <citation type="submission" date="2020-08" db="EMBL/GenBank/DDBJ databases">
        <title>Genome sequence of Erysipelothrix inopinata DSM 15511T.</title>
        <authorList>
            <person name="Hyun D.-W."/>
            <person name="Bae J.-W."/>
        </authorList>
    </citation>
    <scope>NUCLEOTIDE SEQUENCE [LARGE SCALE GENOMIC DNA]</scope>
    <source>
        <strain evidence="1 2">DSM 15511</strain>
    </source>
</reference>
<protein>
    <submittedName>
        <fullName evidence="1">Uncharacterized protein</fullName>
    </submittedName>
</protein>